<gene>
    <name evidence="1" type="ORF">M407DRAFT_246059</name>
</gene>
<sequence>MLDSTKPWTRTALTGRIKVFGSTLAAGQYLSRKLGHNNHLTTCDDYEDALRVRIAPRDDSVVIQCLNGTVSQHWLGLVAGWADGILGANTHHWVALSYTSGPSANQPESVSQNTEGPIRHSWILGYDGTLRSFWRNDGSPVTYCLDWTVELSSKRIYAVSDRKAYVAQYYGTKPEGEASVRLVFEPDESTS</sequence>
<reference evidence="1 2" key="1">
    <citation type="submission" date="2014-04" db="EMBL/GenBank/DDBJ databases">
        <authorList>
            <consortium name="DOE Joint Genome Institute"/>
            <person name="Kuo A."/>
            <person name="Girlanda M."/>
            <person name="Perotto S."/>
            <person name="Kohler A."/>
            <person name="Nagy L.G."/>
            <person name="Floudas D."/>
            <person name="Copeland A."/>
            <person name="Barry K.W."/>
            <person name="Cichocki N."/>
            <person name="Veneault-Fourrey C."/>
            <person name="LaButti K."/>
            <person name="Lindquist E.A."/>
            <person name="Lipzen A."/>
            <person name="Lundell T."/>
            <person name="Morin E."/>
            <person name="Murat C."/>
            <person name="Sun H."/>
            <person name="Tunlid A."/>
            <person name="Henrissat B."/>
            <person name="Grigoriev I.V."/>
            <person name="Hibbett D.S."/>
            <person name="Martin F."/>
            <person name="Nordberg H.P."/>
            <person name="Cantor M.N."/>
            <person name="Hua S.X."/>
        </authorList>
    </citation>
    <scope>NUCLEOTIDE SEQUENCE [LARGE SCALE GENOMIC DNA]</scope>
    <source>
        <strain evidence="1 2">MUT 4182</strain>
    </source>
</reference>
<dbReference type="Proteomes" id="UP000054248">
    <property type="component" value="Unassembled WGS sequence"/>
</dbReference>
<accession>A0A0C3KEB4</accession>
<proteinExistence type="predicted"/>
<dbReference type="EMBL" id="KN823202">
    <property type="protein sequence ID" value="KIO19793.1"/>
    <property type="molecule type" value="Genomic_DNA"/>
</dbReference>
<keyword evidence="2" id="KW-1185">Reference proteome</keyword>
<evidence type="ECO:0000313" key="2">
    <source>
        <dbReference type="Proteomes" id="UP000054248"/>
    </source>
</evidence>
<protein>
    <submittedName>
        <fullName evidence="1">Uncharacterized protein</fullName>
    </submittedName>
</protein>
<evidence type="ECO:0000313" key="1">
    <source>
        <dbReference type="EMBL" id="KIO19793.1"/>
    </source>
</evidence>
<name>A0A0C3KEB4_9AGAM</name>
<dbReference type="HOGENOM" id="CLU_1422398_0_0_1"/>
<dbReference type="OrthoDB" id="10365144at2759"/>
<organism evidence="1 2">
    <name type="scientific">Tulasnella calospora MUT 4182</name>
    <dbReference type="NCBI Taxonomy" id="1051891"/>
    <lineage>
        <taxon>Eukaryota</taxon>
        <taxon>Fungi</taxon>
        <taxon>Dikarya</taxon>
        <taxon>Basidiomycota</taxon>
        <taxon>Agaricomycotina</taxon>
        <taxon>Agaricomycetes</taxon>
        <taxon>Cantharellales</taxon>
        <taxon>Tulasnellaceae</taxon>
        <taxon>Tulasnella</taxon>
    </lineage>
</organism>
<reference evidence="2" key="2">
    <citation type="submission" date="2015-01" db="EMBL/GenBank/DDBJ databases">
        <title>Evolutionary Origins and Diversification of the Mycorrhizal Mutualists.</title>
        <authorList>
            <consortium name="DOE Joint Genome Institute"/>
            <consortium name="Mycorrhizal Genomics Consortium"/>
            <person name="Kohler A."/>
            <person name="Kuo A."/>
            <person name="Nagy L.G."/>
            <person name="Floudas D."/>
            <person name="Copeland A."/>
            <person name="Barry K.W."/>
            <person name="Cichocki N."/>
            <person name="Veneault-Fourrey C."/>
            <person name="LaButti K."/>
            <person name="Lindquist E.A."/>
            <person name="Lipzen A."/>
            <person name="Lundell T."/>
            <person name="Morin E."/>
            <person name="Murat C."/>
            <person name="Riley R."/>
            <person name="Ohm R."/>
            <person name="Sun H."/>
            <person name="Tunlid A."/>
            <person name="Henrissat B."/>
            <person name="Grigoriev I.V."/>
            <person name="Hibbett D.S."/>
            <person name="Martin F."/>
        </authorList>
    </citation>
    <scope>NUCLEOTIDE SEQUENCE [LARGE SCALE GENOMIC DNA]</scope>
    <source>
        <strain evidence="2">MUT 4182</strain>
    </source>
</reference>
<dbReference type="AlphaFoldDB" id="A0A0C3KEB4"/>